<dbReference type="GO" id="GO:0046872">
    <property type="term" value="F:metal ion binding"/>
    <property type="evidence" value="ECO:0007669"/>
    <property type="project" value="UniProtKB-KW"/>
</dbReference>
<dbReference type="InterPro" id="IPR028427">
    <property type="entry name" value="Met_Sox_Rdtase_MsrB"/>
</dbReference>
<keyword evidence="5" id="KW-0479">Metal-binding</keyword>
<dbReference type="Proteomes" id="UP000307790">
    <property type="component" value="Unassembled WGS sequence"/>
</dbReference>
<keyword evidence="12" id="KW-1185">Reference proteome</keyword>
<sequence length="127" mass="14384">MSDSNDDYKQKLSPEAYRVCRLGATQAPFSGKYCDHWQLGTYLCACCQQPLFHSDTKFESGCGWPSFYASVFGNVSYLPDNSHNMVRTEIQCRHCQSHLGHVFDDGPAPTHKRYCVNSLSLTFKSDD</sequence>
<dbReference type="NCBIfam" id="TIGR00357">
    <property type="entry name" value="peptide-methionine (R)-S-oxide reductase MsrB"/>
    <property type="match status" value="1"/>
</dbReference>
<dbReference type="InterPro" id="IPR002579">
    <property type="entry name" value="Met_Sox_Rdtase_MsrB_dom"/>
</dbReference>
<proteinExistence type="inferred from homology"/>
<evidence type="ECO:0000256" key="3">
    <source>
        <dbReference type="ARBA" id="ARBA00012499"/>
    </source>
</evidence>
<evidence type="ECO:0000256" key="8">
    <source>
        <dbReference type="ARBA" id="ARBA00048488"/>
    </source>
</evidence>
<evidence type="ECO:0000256" key="6">
    <source>
        <dbReference type="ARBA" id="ARBA00022833"/>
    </source>
</evidence>
<dbReference type="AlphaFoldDB" id="A0A5R9IL58"/>
<comment type="catalytic activity">
    <reaction evidence="8">
        <text>L-methionyl-[protein] + [thioredoxin]-disulfide + H2O = L-methionyl-(R)-S-oxide-[protein] + [thioredoxin]-dithiol</text>
        <dbReference type="Rhea" id="RHEA:24164"/>
        <dbReference type="Rhea" id="RHEA-COMP:10698"/>
        <dbReference type="Rhea" id="RHEA-COMP:10700"/>
        <dbReference type="Rhea" id="RHEA-COMP:12313"/>
        <dbReference type="Rhea" id="RHEA-COMP:12314"/>
        <dbReference type="ChEBI" id="CHEBI:15377"/>
        <dbReference type="ChEBI" id="CHEBI:16044"/>
        <dbReference type="ChEBI" id="CHEBI:29950"/>
        <dbReference type="ChEBI" id="CHEBI:45764"/>
        <dbReference type="ChEBI" id="CHEBI:50058"/>
        <dbReference type="EC" id="1.8.4.12"/>
    </reaction>
</comment>
<dbReference type="PROSITE" id="PS51790">
    <property type="entry name" value="MSRB"/>
    <property type="match status" value="1"/>
</dbReference>
<accession>A0A5R9IL58</accession>
<name>A0A5R9IL58_9GAMM</name>
<dbReference type="InterPro" id="IPR011057">
    <property type="entry name" value="Mss4-like_sf"/>
</dbReference>
<feature type="domain" description="MsrB" evidence="10">
    <location>
        <begin position="5"/>
        <end position="126"/>
    </location>
</feature>
<comment type="similarity">
    <text evidence="2">Belongs to the MsrB Met sulfoxide reductase family.</text>
</comment>
<dbReference type="SUPFAM" id="SSF51316">
    <property type="entry name" value="Mss4-like"/>
    <property type="match status" value="1"/>
</dbReference>
<evidence type="ECO:0000256" key="7">
    <source>
        <dbReference type="ARBA" id="ARBA00023002"/>
    </source>
</evidence>
<evidence type="ECO:0000256" key="5">
    <source>
        <dbReference type="ARBA" id="ARBA00022723"/>
    </source>
</evidence>
<evidence type="ECO:0000313" key="12">
    <source>
        <dbReference type="Proteomes" id="UP000307790"/>
    </source>
</evidence>
<dbReference type="GO" id="GO:0005737">
    <property type="term" value="C:cytoplasm"/>
    <property type="evidence" value="ECO:0007669"/>
    <property type="project" value="TreeGrafter"/>
</dbReference>
<dbReference type="GO" id="GO:0006979">
    <property type="term" value="P:response to oxidative stress"/>
    <property type="evidence" value="ECO:0007669"/>
    <property type="project" value="InterPro"/>
</dbReference>
<dbReference type="EC" id="1.8.4.12" evidence="3"/>
<dbReference type="GO" id="GO:0033743">
    <property type="term" value="F:peptide-methionine (R)-S-oxide reductase activity"/>
    <property type="evidence" value="ECO:0007669"/>
    <property type="project" value="UniProtKB-EC"/>
</dbReference>
<gene>
    <name evidence="11" type="primary">msrB</name>
    <name evidence="11" type="ORF">FE810_06065</name>
</gene>
<dbReference type="OrthoDB" id="4174719at2"/>
<evidence type="ECO:0000256" key="4">
    <source>
        <dbReference type="ARBA" id="ARBA00021130"/>
    </source>
</evidence>
<comment type="caution">
    <text evidence="11">The sequence shown here is derived from an EMBL/GenBank/DDBJ whole genome shotgun (WGS) entry which is preliminary data.</text>
</comment>
<evidence type="ECO:0000256" key="1">
    <source>
        <dbReference type="ARBA" id="ARBA00001947"/>
    </source>
</evidence>
<dbReference type="Pfam" id="PF01641">
    <property type="entry name" value="SelR"/>
    <property type="match status" value="1"/>
</dbReference>
<dbReference type="PANTHER" id="PTHR10173:SF52">
    <property type="entry name" value="METHIONINE-R-SULFOXIDE REDUCTASE B1"/>
    <property type="match status" value="1"/>
</dbReference>
<protein>
    <recommendedName>
        <fullName evidence="4">Peptide methionine sulfoxide reductase MsrB</fullName>
        <ecNumber evidence="3">1.8.4.12</ecNumber>
    </recommendedName>
    <alternativeName>
        <fullName evidence="9">Peptide-methionine (R)-S-oxide reductase</fullName>
    </alternativeName>
</protein>
<dbReference type="Gene3D" id="2.170.150.20">
    <property type="entry name" value="Peptide methionine sulfoxide reductase"/>
    <property type="match status" value="1"/>
</dbReference>
<evidence type="ECO:0000256" key="9">
    <source>
        <dbReference type="ARBA" id="ARBA00075819"/>
    </source>
</evidence>
<keyword evidence="6" id="KW-0862">Zinc</keyword>
<evidence type="ECO:0000313" key="11">
    <source>
        <dbReference type="EMBL" id="TLU66264.1"/>
    </source>
</evidence>
<keyword evidence="7 11" id="KW-0560">Oxidoreductase</keyword>
<reference evidence="11 12" key="1">
    <citation type="submission" date="2019-05" db="EMBL/GenBank/DDBJ databases">
        <title>Genome sequences of Thalassotalea litorea 1K03283.</title>
        <authorList>
            <person name="Zhang D."/>
        </authorList>
    </citation>
    <scope>NUCLEOTIDE SEQUENCE [LARGE SCALE GENOMIC DNA]</scope>
    <source>
        <strain evidence="11 12">MCCC 1K03283</strain>
    </source>
</reference>
<evidence type="ECO:0000259" key="10">
    <source>
        <dbReference type="PROSITE" id="PS51790"/>
    </source>
</evidence>
<dbReference type="GO" id="GO:0030091">
    <property type="term" value="P:protein repair"/>
    <property type="evidence" value="ECO:0007669"/>
    <property type="project" value="InterPro"/>
</dbReference>
<dbReference type="RefSeq" id="WP_138319140.1">
    <property type="nucleotide sequence ID" value="NZ_VCBC01000005.1"/>
</dbReference>
<comment type="cofactor">
    <cofactor evidence="1">
        <name>Zn(2+)</name>
        <dbReference type="ChEBI" id="CHEBI:29105"/>
    </cofactor>
</comment>
<dbReference type="PANTHER" id="PTHR10173">
    <property type="entry name" value="METHIONINE SULFOXIDE REDUCTASE"/>
    <property type="match status" value="1"/>
</dbReference>
<dbReference type="FunFam" id="2.170.150.20:FF:000001">
    <property type="entry name" value="Peptide methionine sulfoxide reductase MsrB"/>
    <property type="match status" value="1"/>
</dbReference>
<evidence type="ECO:0000256" key="2">
    <source>
        <dbReference type="ARBA" id="ARBA00007174"/>
    </source>
</evidence>
<organism evidence="11 12">
    <name type="scientific">Thalassotalea litorea</name>
    <dbReference type="NCBI Taxonomy" id="2020715"/>
    <lineage>
        <taxon>Bacteria</taxon>
        <taxon>Pseudomonadati</taxon>
        <taxon>Pseudomonadota</taxon>
        <taxon>Gammaproteobacteria</taxon>
        <taxon>Alteromonadales</taxon>
        <taxon>Colwelliaceae</taxon>
        <taxon>Thalassotalea</taxon>
    </lineage>
</organism>
<dbReference type="EMBL" id="VCBC01000005">
    <property type="protein sequence ID" value="TLU66264.1"/>
    <property type="molecule type" value="Genomic_DNA"/>
</dbReference>